<dbReference type="EMBL" id="JAFEKC020000002">
    <property type="protein sequence ID" value="KAK0516456.1"/>
    <property type="molecule type" value="Genomic_DNA"/>
</dbReference>
<dbReference type="Proteomes" id="UP001166286">
    <property type="component" value="Unassembled WGS sequence"/>
</dbReference>
<accession>A0AA39RAA4</accession>
<dbReference type="AlphaFoldDB" id="A0AA39RAA4"/>
<reference evidence="1" key="1">
    <citation type="submission" date="2023-03" db="EMBL/GenBank/DDBJ databases">
        <title>Complete genome of Cladonia borealis.</title>
        <authorList>
            <person name="Park H."/>
        </authorList>
    </citation>
    <scope>NUCLEOTIDE SEQUENCE</scope>
    <source>
        <strain evidence="1">ANT050790</strain>
    </source>
</reference>
<comment type="caution">
    <text evidence="1">The sequence shown here is derived from an EMBL/GenBank/DDBJ whole genome shotgun (WGS) entry which is preliminary data.</text>
</comment>
<name>A0AA39RAA4_9LECA</name>
<evidence type="ECO:0000313" key="1">
    <source>
        <dbReference type="EMBL" id="KAK0516456.1"/>
    </source>
</evidence>
<keyword evidence="2" id="KW-1185">Reference proteome</keyword>
<sequence>MAAPYFRNFILKNESESFTVFPVVWDESGTKKIWDGSETPSNQVTKGSERNFDLNITGKVPDNTVVVLGCRIQDGDYLKDANSKRTYIKTSDAAAVGRVNKDKVFSVDPAKAASLDPAAFQAAYLKLNNPAVAKLLHTIANLISPEISAIA</sequence>
<protein>
    <submittedName>
        <fullName evidence="1">Uncharacterized protein</fullName>
    </submittedName>
</protein>
<evidence type="ECO:0000313" key="2">
    <source>
        <dbReference type="Proteomes" id="UP001166286"/>
    </source>
</evidence>
<gene>
    <name evidence="1" type="ORF">JMJ35_001059</name>
</gene>
<proteinExistence type="predicted"/>
<organism evidence="1 2">
    <name type="scientific">Cladonia borealis</name>
    <dbReference type="NCBI Taxonomy" id="184061"/>
    <lineage>
        <taxon>Eukaryota</taxon>
        <taxon>Fungi</taxon>
        <taxon>Dikarya</taxon>
        <taxon>Ascomycota</taxon>
        <taxon>Pezizomycotina</taxon>
        <taxon>Lecanoromycetes</taxon>
        <taxon>OSLEUM clade</taxon>
        <taxon>Lecanoromycetidae</taxon>
        <taxon>Lecanorales</taxon>
        <taxon>Lecanorineae</taxon>
        <taxon>Cladoniaceae</taxon>
        <taxon>Cladonia</taxon>
    </lineage>
</organism>